<sequence length="113" mass="12248">MDLGNITHIRAIGTLSANIIATEVGWLTKTLDVVYANMYSVMRVDYCGLSVQFCGKVTCDSWTGACLGCGVEVAFKQRIFLIRLWRKLPSLSNGGGGGSGHFALRFDSNKIAL</sequence>
<dbReference type="Proteomes" id="UP000002316">
    <property type="component" value="Chromosome 7"/>
</dbReference>
<name>C9ZUF6_TRYB9</name>
<proteinExistence type="predicted"/>
<dbReference type="AlphaFoldDB" id="C9ZUF6"/>
<gene>
    <name evidence="1" type="ORF">TbgDal_VII8818</name>
</gene>
<reference evidence="2" key="1">
    <citation type="journal article" date="2010" name="PLoS Negl. Trop. Dis.">
        <title>The genome sequence of Trypanosoma brucei gambiense, causative agent of chronic human african trypanosomiasis.</title>
        <authorList>
            <person name="Jackson A.P."/>
            <person name="Sanders M."/>
            <person name="Berry A."/>
            <person name="McQuillan J."/>
            <person name="Aslett M.A."/>
            <person name="Quail M.A."/>
            <person name="Chukualim B."/>
            <person name="Capewell P."/>
            <person name="MacLeod A."/>
            <person name="Melville S.E."/>
            <person name="Gibson W."/>
            <person name="Barry J.D."/>
            <person name="Berriman M."/>
            <person name="Hertz-Fowler C."/>
        </authorList>
    </citation>
    <scope>NUCLEOTIDE SEQUENCE [LARGE SCALE GENOMIC DNA]</scope>
    <source>
        <strain evidence="2">MHOM/CI/86/DAL972</strain>
    </source>
</reference>
<dbReference type="EMBL" id="FN554970">
    <property type="protein sequence ID" value="CBH13043.1"/>
    <property type="molecule type" value="Genomic_DNA"/>
</dbReference>
<dbReference type="GeneID" id="23863235"/>
<organism evidence="1 2">
    <name type="scientific">Trypanosoma brucei gambiense (strain MHOM/CI/86/DAL972)</name>
    <dbReference type="NCBI Taxonomy" id="679716"/>
    <lineage>
        <taxon>Eukaryota</taxon>
        <taxon>Discoba</taxon>
        <taxon>Euglenozoa</taxon>
        <taxon>Kinetoplastea</taxon>
        <taxon>Metakinetoplastina</taxon>
        <taxon>Trypanosomatida</taxon>
        <taxon>Trypanosomatidae</taxon>
        <taxon>Trypanosoma</taxon>
    </lineage>
</organism>
<evidence type="ECO:0000313" key="2">
    <source>
        <dbReference type="Proteomes" id="UP000002316"/>
    </source>
</evidence>
<protein>
    <submittedName>
        <fullName evidence="1">Uncharacterized protein</fullName>
    </submittedName>
</protein>
<dbReference type="KEGG" id="tbg:TbgDal_VII8818"/>
<accession>C9ZUF6</accession>
<evidence type="ECO:0000313" key="1">
    <source>
        <dbReference type="EMBL" id="CBH13043.1"/>
    </source>
</evidence>
<dbReference type="RefSeq" id="XP_011775321.1">
    <property type="nucleotide sequence ID" value="XM_011777019.1"/>
</dbReference>